<proteinExistence type="predicted"/>
<evidence type="ECO:0000313" key="1">
    <source>
        <dbReference type="EMBL" id="MCP8940629.1"/>
    </source>
</evidence>
<dbReference type="Proteomes" id="UP001205890">
    <property type="component" value="Unassembled WGS sequence"/>
</dbReference>
<name>A0ABT1LGS2_9HYPH</name>
<keyword evidence="2" id="KW-1185">Reference proteome</keyword>
<comment type="caution">
    <text evidence="1">The sequence shown here is derived from an EMBL/GenBank/DDBJ whole genome shotgun (WGS) entry which is preliminary data.</text>
</comment>
<sequence>MTKTRSAPADHFKSRMAGLIVLDANDPEVEQRIGEHIFKGRAFALDYRKVPVLQREALQDLHVLHLRAMQDLARERFAGRLN</sequence>
<dbReference type="EMBL" id="JANCLU010000024">
    <property type="protein sequence ID" value="MCP8940629.1"/>
    <property type="molecule type" value="Genomic_DNA"/>
</dbReference>
<reference evidence="1 2" key="1">
    <citation type="submission" date="2022-07" db="EMBL/GenBank/DDBJ databases">
        <authorList>
            <person name="Li W.-J."/>
            <person name="Deng Q.-Q."/>
        </authorList>
    </citation>
    <scope>NUCLEOTIDE SEQUENCE [LARGE SCALE GENOMIC DNA]</scope>
    <source>
        <strain evidence="1 2">SYSU M60028</strain>
    </source>
</reference>
<organism evidence="1 2">
    <name type="scientific">Alsobacter ponti</name>
    <dbReference type="NCBI Taxonomy" id="2962936"/>
    <lineage>
        <taxon>Bacteria</taxon>
        <taxon>Pseudomonadati</taxon>
        <taxon>Pseudomonadota</taxon>
        <taxon>Alphaproteobacteria</taxon>
        <taxon>Hyphomicrobiales</taxon>
        <taxon>Alsobacteraceae</taxon>
        <taxon>Alsobacter</taxon>
    </lineage>
</organism>
<dbReference type="RefSeq" id="WP_254745572.1">
    <property type="nucleotide sequence ID" value="NZ_JANCLU010000024.1"/>
</dbReference>
<accession>A0ABT1LGS2</accession>
<protein>
    <submittedName>
        <fullName evidence="1">Uncharacterized protein</fullName>
    </submittedName>
</protein>
<evidence type="ECO:0000313" key="2">
    <source>
        <dbReference type="Proteomes" id="UP001205890"/>
    </source>
</evidence>
<gene>
    <name evidence="1" type="ORF">NK718_19055</name>
</gene>